<reference evidence="1" key="1">
    <citation type="journal article" date="2015" name="Nature">
        <title>Complex archaea that bridge the gap between prokaryotes and eukaryotes.</title>
        <authorList>
            <person name="Spang A."/>
            <person name="Saw J.H."/>
            <person name="Jorgensen S.L."/>
            <person name="Zaremba-Niedzwiedzka K."/>
            <person name="Martijn J."/>
            <person name="Lind A.E."/>
            <person name="van Eijk R."/>
            <person name="Schleper C."/>
            <person name="Guy L."/>
            <person name="Ettema T.J."/>
        </authorList>
    </citation>
    <scope>NUCLEOTIDE SEQUENCE</scope>
</reference>
<sequence length="118" mass="13304">MKIRDGFVSNSSSTSFTLITSTDSFTTALEKMDQEHAYIIRSIIGRKTINGSEIVVLSAKLGDCGEYNTIRRWHSLDIEACNFEDPKTNDFSFGVAIWKYKEALTEIGADFIDMSFEN</sequence>
<comment type="caution">
    <text evidence="1">The sequence shown here is derived from an EMBL/GenBank/DDBJ whole genome shotgun (WGS) entry which is preliminary data.</text>
</comment>
<protein>
    <submittedName>
        <fullName evidence="1">Uncharacterized protein</fullName>
    </submittedName>
</protein>
<dbReference type="EMBL" id="LAZR01025257">
    <property type="protein sequence ID" value="KKL72492.1"/>
    <property type="molecule type" value="Genomic_DNA"/>
</dbReference>
<name>A0A0F9HBN0_9ZZZZ</name>
<organism evidence="1">
    <name type="scientific">marine sediment metagenome</name>
    <dbReference type="NCBI Taxonomy" id="412755"/>
    <lineage>
        <taxon>unclassified sequences</taxon>
        <taxon>metagenomes</taxon>
        <taxon>ecological metagenomes</taxon>
    </lineage>
</organism>
<dbReference type="AlphaFoldDB" id="A0A0F9HBN0"/>
<proteinExistence type="predicted"/>
<accession>A0A0F9HBN0</accession>
<gene>
    <name evidence="1" type="ORF">LCGC14_2084380</name>
</gene>
<evidence type="ECO:0000313" key="1">
    <source>
        <dbReference type="EMBL" id="KKL72492.1"/>
    </source>
</evidence>